<organism evidence="2 3">
    <name type="scientific">Lachnellula subtilissima</name>
    <dbReference type="NCBI Taxonomy" id="602034"/>
    <lineage>
        <taxon>Eukaryota</taxon>
        <taxon>Fungi</taxon>
        <taxon>Dikarya</taxon>
        <taxon>Ascomycota</taxon>
        <taxon>Pezizomycotina</taxon>
        <taxon>Leotiomycetes</taxon>
        <taxon>Helotiales</taxon>
        <taxon>Lachnaceae</taxon>
        <taxon>Lachnellula</taxon>
    </lineage>
</organism>
<dbReference type="InterPro" id="IPR006680">
    <property type="entry name" value="Amidohydro-rel"/>
</dbReference>
<feature type="domain" description="Amidohydrolase-related" evidence="1">
    <location>
        <begin position="55"/>
        <end position="424"/>
    </location>
</feature>
<keyword evidence="3" id="KW-1185">Reference proteome</keyword>
<sequence length="433" mass="45904">MGPASFILSDVRIFTGTDTIDVGYIVVKNGLISIVSAGPPPVNADVPIISKPGNTVVPGFIDAHIHADKGQELALYQSLKFGITTVMDMHNETVNVHKLKKLAADKKDEAADFKAAGLAATIDGGWPMAVVTAHDKSEETAAEIATWPKLTSPTNAEAYVAHNLSPAGGADYTKLMHESGAAMGQVFPKPSLDIQKSVITATHAAGHVAVAHCLARADTLEMLSLGINGLAHTFIDEPVSQEIVDGYKKAGAWCNPTLAVLGSFTKEGAALAERFANDERVKSKLTEEGHATLCRCMGFSREGATVENAYGTVRRLKAEGIPIIVLVKVRVMVLTLLRGSDSAGPGLGTAWGVSFHQELYLLVKECGFSPKEALHAGTALTAKLFGWKDRGQIAQGLKADLVLLEGNPLDDIDATLNIGGVWRDGILAKDFHK</sequence>
<dbReference type="Gene3D" id="3.40.50.10910">
    <property type="entry name" value="Amidohydrolase"/>
    <property type="match status" value="1"/>
</dbReference>
<dbReference type="InterPro" id="IPR032466">
    <property type="entry name" value="Metal_Hydrolase"/>
</dbReference>
<dbReference type="PANTHER" id="PTHR43135">
    <property type="entry name" value="ALPHA-D-RIBOSE 1-METHYLPHOSPHONATE 5-TRIPHOSPHATE DIPHOSPHATASE"/>
    <property type="match status" value="1"/>
</dbReference>
<evidence type="ECO:0000313" key="3">
    <source>
        <dbReference type="Proteomes" id="UP000462212"/>
    </source>
</evidence>
<dbReference type="InterPro" id="IPR051781">
    <property type="entry name" value="Metallo-dep_Hydrolase"/>
</dbReference>
<dbReference type="Gene3D" id="3.30.110.90">
    <property type="entry name" value="Amidohydrolase"/>
    <property type="match status" value="1"/>
</dbReference>
<name>A0A8H8RJE5_9HELO</name>
<dbReference type="GO" id="GO:0016810">
    <property type="term" value="F:hydrolase activity, acting on carbon-nitrogen (but not peptide) bonds"/>
    <property type="evidence" value="ECO:0007669"/>
    <property type="project" value="InterPro"/>
</dbReference>
<protein>
    <recommendedName>
        <fullName evidence="1">Amidohydrolase-related domain-containing protein</fullName>
    </recommendedName>
</protein>
<dbReference type="Proteomes" id="UP000462212">
    <property type="component" value="Unassembled WGS sequence"/>
</dbReference>
<dbReference type="PANTHER" id="PTHR43135:SF3">
    <property type="entry name" value="ALPHA-D-RIBOSE 1-METHYLPHOSPHONATE 5-TRIPHOSPHATE DIPHOSPHATASE"/>
    <property type="match status" value="1"/>
</dbReference>
<dbReference type="EMBL" id="QGMJ01000536">
    <property type="protein sequence ID" value="TVY35318.1"/>
    <property type="molecule type" value="Genomic_DNA"/>
</dbReference>
<dbReference type="InterPro" id="IPR011059">
    <property type="entry name" value="Metal-dep_hydrolase_composite"/>
</dbReference>
<accession>A0A8H8RJE5</accession>
<evidence type="ECO:0000259" key="1">
    <source>
        <dbReference type="Pfam" id="PF01979"/>
    </source>
</evidence>
<gene>
    <name evidence="2" type="ORF">LSUB1_G004874</name>
</gene>
<comment type="caution">
    <text evidence="2">The sequence shown here is derived from an EMBL/GenBank/DDBJ whole genome shotgun (WGS) entry which is preliminary data.</text>
</comment>
<dbReference type="OrthoDB" id="5595695at2759"/>
<evidence type="ECO:0000313" key="2">
    <source>
        <dbReference type="EMBL" id="TVY35318.1"/>
    </source>
</evidence>
<dbReference type="Gene3D" id="2.30.40.10">
    <property type="entry name" value="Urease, subunit C, domain 1"/>
    <property type="match status" value="1"/>
</dbReference>
<dbReference type="SUPFAM" id="SSF51338">
    <property type="entry name" value="Composite domain of metallo-dependent hydrolases"/>
    <property type="match status" value="1"/>
</dbReference>
<proteinExistence type="predicted"/>
<dbReference type="SUPFAM" id="SSF51556">
    <property type="entry name" value="Metallo-dependent hydrolases"/>
    <property type="match status" value="1"/>
</dbReference>
<dbReference type="Pfam" id="PF01979">
    <property type="entry name" value="Amidohydro_1"/>
    <property type="match status" value="1"/>
</dbReference>
<reference evidence="2 3" key="1">
    <citation type="submission" date="2018-05" db="EMBL/GenBank/DDBJ databases">
        <title>Genome sequencing and assembly of the regulated plant pathogen Lachnellula willkommii and related sister species for the development of diagnostic species identification markers.</title>
        <authorList>
            <person name="Giroux E."/>
            <person name="Bilodeau G."/>
        </authorList>
    </citation>
    <scope>NUCLEOTIDE SEQUENCE [LARGE SCALE GENOMIC DNA]</scope>
    <source>
        <strain evidence="2 3">CBS 197.66</strain>
    </source>
</reference>
<dbReference type="AlphaFoldDB" id="A0A8H8RJE5"/>
<dbReference type="Gene3D" id="1.20.58.520">
    <property type="entry name" value="Amidohydrolase"/>
    <property type="match status" value="1"/>
</dbReference>